<organism evidence="1 2">
    <name type="scientific">Prorocentrum cordatum</name>
    <dbReference type="NCBI Taxonomy" id="2364126"/>
    <lineage>
        <taxon>Eukaryota</taxon>
        <taxon>Sar</taxon>
        <taxon>Alveolata</taxon>
        <taxon>Dinophyceae</taxon>
        <taxon>Prorocentrales</taxon>
        <taxon>Prorocentraceae</taxon>
        <taxon>Prorocentrum</taxon>
    </lineage>
</organism>
<accession>A0ABN9SK86</accession>
<protein>
    <submittedName>
        <fullName evidence="1">Uncharacterized protein</fullName>
    </submittedName>
</protein>
<dbReference type="EMBL" id="CAUYUJ010011558">
    <property type="protein sequence ID" value="CAK0832123.1"/>
    <property type="molecule type" value="Genomic_DNA"/>
</dbReference>
<comment type="caution">
    <text evidence="1">The sequence shown here is derived from an EMBL/GenBank/DDBJ whole genome shotgun (WGS) entry which is preliminary data.</text>
</comment>
<sequence length="869" mass="95472">MAPSYEWLDWRPDPSRIDCALLARYLREVSDRPSTAIPEFSPPLIGKPSLEELDIDPVVPSCRSLIVAHQLHQVATQDGMMSDSEYSCTFEQKPLLGDELLRRGILDSATITREYYLDHDEYGHQAVQYDGFDAATSLDLSLPPRVGEAFIETVAITTKLRLCDIEDFPGAPAAGHQGGAAGAEAPLVAFGRGPKRWLEAQRLRWQATPQASLAAAGGWRQSLFHEASAWAPLSAETLRSEWHVVSMEPAQVLRSGSDLRAGDAVLVNPDDEEEATIDELSAGELQPGKVVGFVGGLVRVALETGEERLLSRGAVRPAKEEGLFVCWVSTGLGLSLHRCELLARRRVVLALESDFSPEGARCAVKPAELVKGLRVWPRQPNERRVGPGLLTSAAPEIGLCSVTWESGVVEAVFAADLERQGGSAARVLRDPPRNMQHACLIELEMAEDEFQRQRHEGSLGDRDESWPRIDSVYEAEQPLDFDVRCRLGATVKLVAPEKAEAGLGRGLLRLSLEDTTRVPHGGYLAGLVPQRNVYVHLCFDAARPSRAFCGIFSPILAEAWACFGGIDPAEGETMRPALEQALAEQLAQSAGGDRDDLSFVRAEASFVSGKSLSAIAQWIDTRLEDVRQRDGGHVCVLCSQLPAAELRGLSQSLYIDHRHQRRLSALREMPAMSDTQPWLCLLLALAALCRLPAPARSLEAADYLAEEYFPGLHLLDVGPSDVRIYKDCQRPRDGEPIAVRAGWATMEAARAAFESALGIMPPEPLQTPWAFFDAQGTRLETVEALLGLRVAFLLEIGVWMWPAVRVGFVQEATGVLEGRPLRLKTLSLRPVIFEVEGFIRHEEADAVIGMGKHMDMHDRGRCAWHRRQG</sequence>
<dbReference type="Proteomes" id="UP001189429">
    <property type="component" value="Unassembled WGS sequence"/>
</dbReference>
<evidence type="ECO:0000313" key="2">
    <source>
        <dbReference type="Proteomes" id="UP001189429"/>
    </source>
</evidence>
<evidence type="ECO:0000313" key="1">
    <source>
        <dbReference type="EMBL" id="CAK0832123.1"/>
    </source>
</evidence>
<gene>
    <name evidence="1" type="ORF">PCOR1329_LOCUS30222</name>
</gene>
<proteinExistence type="predicted"/>
<name>A0ABN9SK86_9DINO</name>
<keyword evidence="2" id="KW-1185">Reference proteome</keyword>
<reference evidence="1" key="1">
    <citation type="submission" date="2023-10" db="EMBL/GenBank/DDBJ databases">
        <authorList>
            <person name="Chen Y."/>
            <person name="Shah S."/>
            <person name="Dougan E. K."/>
            <person name="Thang M."/>
            <person name="Chan C."/>
        </authorList>
    </citation>
    <scope>NUCLEOTIDE SEQUENCE [LARGE SCALE GENOMIC DNA]</scope>
</reference>